<evidence type="ECO:0000259" key="1">
    <source>
        <dbReference type="Pfam" id="PF11738"/>
    </source>
</evidence>
<dbReference type="Pfam" id="PF11738">
    <property type="entry name" value="DUF3298"/>
    <property type="match status" value="1"/>
</dbReference>
<dbReference type="AlphaFoldDB" id="A0A6G8S8F4"/>
<proteinExistence type="predicted"/>
<keyword evidence="3" id="KW-1185">Reference proteome</keyword>
<dbReference type="InterPro" id="IPR021729">
    <property type="entry name" value="DUF3298"/>
</dbReference>
<evidence type="ECO:0000313" key="2">
    <source>
        <dbReference type="EMBL" id="QIO10447.1"/>
    </source>
</evidence>
<dbReference type="Gene3D" id="3.90.640.20">
    <property type="entry name" value="Heat-shock cognate protein, ATPase"/>
    <property type="match status" value="1"/>
</dbReference>
<dbReference type="KEGG" id="alj:G8D99_12860"/>
<dbReference type="InterPro" id="IPR037126">
    <property type="entry name" value="PdaC/RsiV-like_sf"/>
</dbReference>
<dbReference type="Gene3D" id="3.30.565.40">
    <property type="entry name" value="Fervidobacterium nodosum Rt17-B1 like"/>
    <property type="match status" value="1"/>
</dbReference>
<dbReference type="PROSITE" id="PS51257">
    <property type="entry name" value="PROKAR_LIPOPROTEIN"/>
    <property type="match status" value="1"/>
</dbReference>
<evidence type="ECO:0000313" key="3">
    <source>
        <dbReference type="Proteomes" id="UP000501939"/>
    </source>
</evidence>
<protein>
    <submittedName>
        <fullName evidence="2">DUF3298 domain-containing protein</fullName>
    </submittedName>
</protein>
<dbReference type="RefSeq" id="WP_166327771.1">
    <property type="nucleotide sequence ID" value="NZ_CP049916.1"/>
</dbReference>
<feature type="domain" description="DUF3298" evidence="1">
    <location>
        <begin position="220"/>
        <end position="296"/>
    </location>
</feature>
<dbReference type="Proteomes" id="UP000501939">
    <property type="component" value="Chromosome"/>
</dbReference>
<name>A0A6G8S8F4_9GAMM</name>
<sequence length="333" mass="36856">MLKNKSLDVLRLTRLSMVVATVALTACQPKSDQKTETKADENPVSEAVVEQLTLKGSTQQVPVHVTECDGNTCPEISIDRLSTNQFVLDSLIDDAILKQLHQILDTTHPTDQAKQDQPLTVDEQRAASELAAPKTPVQLMSDRVQPYVNSFLALDKELKTLGVSHQISLSVSPKILNSDGPLATVVLNTSSYLGGAHGSSAQHYFNFDLKQQKQVELAQLLQPKQQAKLEALAHEAFKKWVMDAKLADNVDEYEQAWKFKLSDNFYLAKQGLILQYQEYEIGPYVVGLPRLILPYDQLQGILKAEYLPESVKNQLAASEAVVSTTSTPKTQAE</sequence>
<dbReference type="EMBL" id="CP049916">
    <property type="protein sequence ID" value="QIO10447.1"/>
    <property type="molecule type" value="Genomic_DNA"/>
</dbReference>
<organism evidence="2 3">
    <name type="scientific">Acinetobacter lanii</name>
    <dbReference type="NCBI Taxonomy" id="2715163"/>
    <lineage>
        <taxon>Bacteria</taxon>
        <taxon>Pseudomonadati</taxon>
        <taxon>Pseudomonadota</taxon>
        <taxon>Gammaproteobacteria</taxon>
        <taxon>Moraxellales</taxon>
        <taxon>Moraxellaceae</taxon>
        <taxon>Acinetobacter</taxon>
    </lineage>
</organism>
<gene>
    <name evidence="2" type="ORF">G8D99_12860</name>
</gene>
<reference evidence="2 3" key="1">
    <citation type="submission" date="2020-03" db="EMBL/GenBank/DDBJ databases">
        <authorList>
            <person name="Zhu W."/>
        </authorList>
    </citation>
    <scope>NUCLEOTIDE SEQUENCE [LARGE SCALE GENOMIC DNA]</scope>
    <source>
        <strain evidence="2 3">185</strain>
    </source>
</reference>
<accession>A0A6G8S8F4</accession>